<dbReference type="RefSeq" id="WP_344595688.1">
    <property type="nucleotide sequence ID" value="NZ_BAAASO010000029.1"/>
</dbReference>
<comment type="caution">
    <text evidence="1">The sequence shown here is derived from an EMBL/GenBank/DDBJ whole genome shotgun (WGS) entry which is preliminary data.</text>
</comment>
<accession>A0A4D4KZS4</accession>
<protein>
    <submittedName>
        <fullName evidence="1">Uncharacterized protein</fullName>
    </submittedName>
</protein>
<organism evidence="1 2">
    <name type="scientific">Streptomyces violaceusniger</name>
    <dbReference type="NCBI Taxonomy" id="68280"/>
    <lineage>
        <taxon>Bacteria</taxon>
        <taxon>Bacillati</taxon>
        <taxon>Actinomycetota</taxon>
        <taxon>Actinomycetes</taxon>
        <taxon>Kitasatosporales</taxon>
        <taxon>Streptomycetaceae</taxon>
        <taxon>Streptomyces</taxon>
        <taxon>Streptomyces violaceusniger group</taxon>
    </lineage>
</organism>
<keyword evidence="2" id="KW-1185">Reference proteome</keyword>
<name>A0A4D4KZS4_STRVO</name>
<reference evidence="1 2" key="1">
    <citation type="journal article" date="2020" name="Int. J. Syst. Evol. Microbiol.">
        <title>Reclassification of Streptomyces castelarensis and Streptomyces sporoclivatus as later heterotypic synonyms of Streptomyces antimycoticus.</title>
        <authorList>
            <person name="Komaki H."/>
            <person name="Tamura T."/>
        </authorList>
    </citation>
    <scope>NUCLEOTIDE SEQUENCE [LARGE SCALE GENOMIC DNA]</scope>
    <source>
        <strain evidence="1 2">NBRC 13459</strain>
    </source>
</reference>
<dbReference type="AlphaFoldDB" id="A0A4D4KZS4"/>
<dbReference type="EMBL" id="BJHW01000001">
    <property type="protein sequence ID" value="GDY52050.1"/>
    <property type="molecule type" value="Genomic_DNA"/>
</dbReference>
<dbReference type="Proteomes" id="UP000301309">
    <property type="component" value="Unassembled WGS sequence"/>
</dbReference>
<evidence type="ECO:0000313" key="2">
    <source>
        <dbReference type="Proteomes" id="UP000301309"/>
    </source>
</evidence>
<proteinExistence type="predicted"/>
<gene>
    <name evidence="1" type="ORF">SVIO_026730</name>
</gene>
<evidence type="ECO:0000313" key="1">
    <source>
        <dbReference type="EMBL" id="GDY52050.1"/>
    </source>
</evidence>
<sequence length="118" mass="13490">MLVRTTFRERLHALIYGHWPKLRSIDERRFPGESEVVTDFVAAKFALEEVTSFVRPVTASLEEYHARLVTGPQSKFTFLTAEQFCEGLARLAAAAHSQALDEPQPFFERYDVVVVSRC</sequence>